<sequence length="181" mass="21072">MSISSVNAAKRQKLQRHYGIRSIISWIDFPRFGKKPSLFKWREEEEEDAHSEDYTDYIENVLIGSVHLTGHKVKDVHSNKKYWNSGPARGTTYVVVFRPQIAGVEQNAVKLAFELKKGIWVNDKDNYWTVEKIRQSRDNYVRYKEVIRLRHVVTREMLHSHRITSPVTGQQEGTSAAVICD</sequence>
<dbReference type="Pfam" id="PF02815">
    <property type="entry name" value="MIR"/>
    <property type="match status" value="1"/>
</dbReference>
<evidence type="ECO:0000313" key="4">
    <source>
        <dbReference type="Proteomes" id="UP000789739"/>
    </source>
</evidence>
<dbReference type="AlphaFoldDB" id="A0A9N8Z6L5"/>
<accession>A0A9N8Z6L5</accession>
<evidence type="ECO:0000259" key="2">
    <source>
        <dbReference type="PROSITE" id="PS50919"/>
    </source>
</evidence>
<dbReference type="SUPFAM" id="SSF82109">
    <property type="entry name" value="MIR domain"/>
    <property type="match status" value="1"/>
</dbReference>
<keyword evidence="1" id="KW-0677">Repeat</keyword>
<keyword evidence="4" id="KW-1185">Reference proteome</keyword>
<evidence type="ECO:0000256" key="1">
    <source>
        <dbReference type="ARBA" id="ARBA00022737"/>
    </source>
</evidence>
<protein>
    <submittedName>
        <fullName evidence="3">10086_t:CDS:1</fullName>
    </submittedName>
</protein>
<proteinExistence type="predicted"/>
<comment type="caution">
    <text evidence="3">The sequence shown here is derived from an EMBL/GenBank/DDBJ whole genome shotgun (WGS) entry which is preliminary data.</text>
</comment>
<dbReference type="PROSITE" id="PS50919">
    <property type="entry name" value="MIR"/>
    <property type="match status" value="1"/>
</dbReference>
<name>A0A9N8Z6L5_9GLOM</name>
<gene>
    <name evidence="3" type="ORF">PBRASI_LOCUS1362</name>
</gene>
<dbReference type="InterPro" id="IPR036300">
    <property type="entry name" value="MIR_dom_sf"/>
</dbReference>
<dbReference type="Gene3D" id="2.80.10.50">
    <property type="match status" value="1"/>
</dbReference>
<reference evidence="3" key="1">
    <citation type="submission" date="2021-06" db="EMBL/GenBank/DDBJ databases">
        <authorList>
            <person name="Kallberg Y."/>
            <person name="Tangrot J."/>
            <person name="Rosling A."/>
        </authorList>
    </citation>
    <scope>NUCLEOTIDE SEQUENCE</scope>
    <source>
        <strain evidence="3">BR232B</strain>
    </source>
</reference>
<dbReference type="EMBL" id="CAJVPI010000086">
    <property type="protein sequence ID" value="CAG8476776.1"/>
    <property type="molecule type" value="Genomic_DNA"/>
</dbReference>
<dbReference type="Proteomes" id="UP000789739">
    <property type="component" value="Unassembled WGS sequence"/>
</dbReference>
<organism evidence="3 4">
    <name type="scientific">Paraglomus brasilianum</name>
    <dbReference type="NCBI Taxonomy" id="144538"/>
    <lineage>
        <taxon>Eukaryota</taxon>
        <taxon>Fungi</taxon>
        <taxon>Fungi incertae sedis</taxon>
        <taxon>Mucoromycota</taxon>
        <taxon>Glomeromycotina</taxon>
        <taxon>Glomeromycetes</taxon>
        <taxon>Paraglomerales</taxon>
        <taxon>Paraglomeraceae</taxon>
        <taxon>Paraglomus</taxon>
    </lineage>
</organism>
<dbReference type="InterPro" id="IPR016093">
    <property type="entry name" value="MIR_motif"/>
</dbReference>
<dbReference type="OrthoDB" id="2430999at2759"/>
<evidence type="ECO:0000313" key="3">
    <source>
        <dbReference type="EMBL" id="CAG8476776.1"/>
    </source>
</evidence>
<feature type="domain" description="MIR" evidence="2">
    <location>
        <begin position="138"/>
        <end position="181"/>
    </location>
</feature>